<evidence type="ECO:0000313" key="5">
    <source>
        <dbReference type="Proteomes" id="UP000199341"/>
    </source>
</evidence>
<protein>
    <submittedName>
        <fullName evidence="4">NADH-FMN oxidoreductase RutF, flavin reductase (DIM6/NTAB) family</fullName>
    </submittedName>
</protein>
<dbReference type="STRING" id="310781.SAMN05216259_10128"/>
<dbReference type="SUPFAM" id="SSF50475">
    <property type="entry name" value="FMN-binding split barrel"/>
    <property type="match status" value="1"/>
</dbReference>
<dbReference type="Pfam" id="PF01613">
    <property type="entry name" value="Flavin_Reduct"/>
    <property type="match status" value="1"/>
</dbReference>
<accession>A0A1G9UXJ2</accession>
<dbReference type="InterPro" id="IPR050268">
    <property type="entry name" value="NADH-dep_flavin_reductase"/>
</dbReference>
<evidence type="ECO:0000259" key="3">
    <source>
        <dbReference type="SMART" id="SM00903"/>
    </source>
</evidence>
<dbReference type="GO" id="GO:0042602">
    <property type="term" value="F:riboflavin reductase (NADPH) activity"/>
    <property type="evidence" value="ECO:0007669"/>
    <property type="project" value="TreeGrafter"/>
</dbReference>
<dbReference type="InterPro" id="IPR002563">
    <property type="entry name" value="Flavin_Rdtase-like_dom"/>
</dbReference>
<dbReference type="SMART" id="SM00903">
    <property type="entry name" value="Flavin_Reduct"/>
    <property type="match status" value="1"/>
</dbReference>
<dbReference type="PANTHER" id="PTHR30466">
    <property type="entry name" value="FLAVIN REDUCTASE"/>
    <property type="match status" value="1"/>
</dbReference>
<gene>
    <name evidence="4" type="ORF">SAMN05216259_10128</name>
</gene>
<feature type="domain" description="Flavin reductase like" evidence="3">
    <location>
        <begin position="9"/>
        <end position="159"/>
    </location>
</feature>
<dbReference type="InterPro" id="IPR012349">
    <property type="entry name" value="Split_barrel_FMN-bd"/>
</dbReference>
<evidence type="ECO:0000256" key="1">
    <source>
        <dbReference type="ARBA" id="ARBA00023002"/>
    </source>
</evidence>
<name>A0A1G9UXJ2_9ACTN</name>
<dbReference type="PANTHER" id="PTHR30466:SF1">
    <property type="entry name" value="FMN REDUCTASE (NADH) RUTF"/>
    <property type="match status" value="1"/>
</dbReference>
<proteinExistence type="predicted"/>
<dbReference type="AlphaFoldDB" id="A0A1G9UXJ2"/>
<dbReference type="GO" id="GO:0010181">
    <property type="term" value="F:FMN binding"/>
    <property type="evidence" value="ECO:0007669"/>
    <property type="project" value="InterPro"/>
</dbReference>
<organism evidence="4 5">
    <name type="scientific">Actinacidiphila guanduensis</name>
    <dbReference type="NCBI Taxonomy" id="310781"/>
    <lineage>
        <taxon>Bacteria</taxon>
        <taxon>Bacillati</taxon>
        <taxon>Actinomycetota</taxon>
        <taxon>Actinomycetes</taxon>
        <taxon>Kitasatosporales</taxon>
        <taxon>Streptomycetaceae</taxon>
        <taxon>Actinacidiphila</taxon>
    </lineage>
</organism>
<evidence type="ECO:0000313" key="4">
    <source>
        <dbReference type="EMBL" id="SDM64365.1"/>
    </source>
</evidence>
<keyword evidence="1" id="KW-0560">Oxidoreductase</keyword>
<evidence type="ECO:0000256" key="2">
    <source>
        <dbReference type="SAM" id="MobiDB-lite"/>
    </source>
</evidence>
<dbReference type="Proteomes" id="UP000199341">
    <property type="component" value="Unassembled WGS sequence"/>
</dbReference>
<reference evidence="4 5" key="1">
    <citation type="submission" date="2016-10" db="EMBL/GenBank/DDBJ databases">
        <authorList>
            <person name="de Groot N.N."/>
        </authorList>
    </citation>
    <scope>NUCLEOTIDE SEQUENCE [LARGE SCALE GENOMIC DNA]</scope>
    <source>
        <strain evidence="4 5">CGMCC 4.2022</strain>
    </source>
</reference>
<dbReference type="EMBL" id="FNIE01000001">
    <property type="protein sequence ID" value="SDM64365.1"/>
    <property type="molecule type" value="Genomic_DNA"/>
</dbReference>
<dbReference type="Gene3D" id="2.30.110.10">
    <property type="entry name" value="Electron Transport, Fmn-binding Protein, Chain A"/>
    <property type="match status" value="1"/>
</dbReference>
<sequence length="194" mass="20788">MLPDIRPTMRTFVTGVCVATTFADGDGERRHEAVTVRSLVSVSLQPPLISMVLPREAGFFTSLLASRVWTVSILDVAGDDLARSFGADPETRARALRTCVTWAGPRTGALVLAASAWLECRLYEWRGFADSAVVIGEVLATGGRRRRPPLVSLNGALRTLACSRADSRPPLAQPLPRATSDHPAGAVARIGEEP</sequence>
<feature type="region of interest" description="Disordered" evidence="2">
    <location>
        <begin position="167"/>
        <end position="194"/>
    </location>
</feature>
<keyword evidence="5" id="KW-1185">Reference proteome</keyword>